<dbReference type="SMART" id="SM00437">
    <property type="entry name" value="TOP1Ac"/>
    <property type="match status" value="1"/>
</dbReference>
<evidence type="ECO:0000256" key="7">
    <source>
        <dbReference type="ARBA" id="ARBA00023029"/>
    </source>
</evidence>
<evidence type="ECO:0000256" key="5">
    <source>
        <dbReference type="ARBA" id="ARBA00022723"/>
    </source>
</evidence>
<dbReference type="EC" id="5.6.2.1" evidence="4 10"/>
<evidence type="ECO:0000256" key="9">
    <source>
        <dbReference type="ARBA" id="ARBA00023235"/>
    </source>
</evidence>
<keyword evidence="9 10" id="KW-0413">Isomerase</keyword>
<dbReference type="InterPro" id="IPR013824">
    <property type="entry name" value="Topo_IA_cen_sub1"/>
</dbReference>
<dbReference type="EMBL" id="BPLF01000004">
    <property type="protein sequence ID" value="GIX64936.1"/>
    <property type="molecule type" value="Genomic_DNA"/>
</dbReference>
<gene>
    <name evidence="13" type="ORF">BcabD6B2_43710</name>
</gene>
<evidence type="ECO:0000256" key="11">
    <source>
        <dbReference type="SAM" id="MobiDB-lite"/>
    </source>
</evidence>
<dbReference type="PROSITE" id="PS00396">
    <property type="entry name" value="TOPO_IA_1"/>
    <property type="match status" value="1"/>
</dbReference>
<keyword evidence="6" id="KW-0862">Zinc</keyword>
<feature type="domain" description="Topo IA-type catalytic" evidence="12">
    <location>
        <begin position="144"/>
        <end position="614"/>
    </location>
</feature>
<feature type="compositionally biased region" description="Low complexity" evidence="11">
    <location>
        <begin position="939"/>
        <end position="954"/>
    </location>
</feature>
<dbReference type="InterPro" id="IPR003601">
    <property type="entry name" value="Topo_IA_2"/>
</dbReference>
<protein>
    <recommendedName>
        <fullName evidence="4 10">DNA topoisomerase</fullName>
        <ecNumber evidence="4 10">5.6.2.1</ecNumber>
    </recommendedName>
</protein>
<dbReference type="Pfam" id="PF01131">
    <property type="entry name" value="Topoisom_bac"/>
    <property type="match status" value="1"/>
</dbReference>
<evidence type="ECO:0000256" key="1">
    <source>
        <dbReference type="ARBA" id="ARBA00000213"/>
    </source>
</evidence>
<dbReference type="SMART" id="SM00436">
    <property type="entry name" value="TOP1Bc"/>
    <property type="match status" value="1"/>
</dbReference>
<reference evidence="13 14" key="1">
    <citation type="submission" date="2021-06" db="EMBL/GenBank/DDBJ databases">
        <title>Genome sequence of Babesia caballi.</title>
        <authorList>
            <person name="Yamagishi J."/>
            <person name="Kidaka T."/>
            <person name="Ochi A."/>
        </authorList>
    </citation>
    <scope>NUCLEOTIDE SEQUENCE [LARGE SCALE GENOMIC DNA]</scope>
    <source>
        <strain evidence="13">USDA-D6B2</strain>
    </source>
</reference>
<keyword evidence="8 10" id="KW-0238">DNA-binding</keyword>
<dbReference type="PANTHER" id="PTHR11390">
    <property type="entry name" value="PROKARYOTIC DNA TOPOISOMERASE"/>
    <property type="match status" value="1"/>
</dbReference>
<feature type="compositionally biased region" description="Low complexity" evidence="11">
    <location>
        <begin position="894"/>
        <end position="917"/>
    </location>
</feature>
<feature type="compositionally biased region" description="Basic and acidic residues" evidence="11">
    <location>
        <begin position="248"/>
        <end position="261"/>
    </location>
</feature>
<feature type="region of interest" description="Disordered" evidence="11">
    <location>
        <begin position="806"/>
        <end position="866"/>
    </location>
</feature>
<dbReference type="GO" id="GO:0006265">
    <property type="term" value="P:DNA topological change"/>
    <property type="evidence" value="ECO:0007669"/>
    <property type="project" value="InterPro"/>
</dbReference>
<accession>A0AAV4LXK8</accession>
<dbReference type="AlphaFoldDB" id="A0AAV4LXK8"/>
<dbReference type="GO" id="GO:0046872">
    <property type="term" value="F:metal ion binding"/>
    <property type="evidence" value="ECO:0007669"/>
    <property type="project" value="UniProtKB-KW"/>
</dbReference>
<dbReference type="Gene3D" id="2.70.20.10">
    <property type="entry name" value="Topoisomerase I, domain 3"/>
    <property type="match status" value="1"/>
</dbReference>
<dbReference type="InterPro" id="IPR013825">
    <property type="entry name" value="Topo_IA_cen_sub2"/>
</dbReference>
<feature type="compositionally biased region" description="Pro residues" evidence="11">
    <location>
        <begin position="844"/>
        <end position="864"/>
    </location>
</feature>
<dbReference type="RefSeq" id="XP_067717005.1">
    <property type="nucleotide sequence ID" value="XM_067860904.1"/>
</dbReference>
<comment type="function">
    <text evidence="10">Introduces a single-strand break via transesterification at a target site in duplex DNA. Releases the supercoiling and torsional tension of DNA introduced during the DNA replication and transcription by transiently cleaving and rejoining one strand of the DNA duplex. The scissile phosphodiester is attacked by the catalytic tyrosine of the enzyme, resulting in the formation of a DNA-(5'-phosphotyrosyl)-enzyme intermediate and the expulsion of a 3'-OH DNA strand.</text>
</comment>
<dbReference type="GeneID" id="94196417"/>
<dbReference type="Pfam" id="PF01751">
    <property type="entry name" value="Toprim"/>
    <property type="match status" value="1"/>
</dbReference>
<dbReference type="InterPro" id="IPR003602">
    <property type="entry name" value="Topo_IA_DNA-bd_dom"/>
</dbReference>
<dbReference type="InterPro" id="IPR006171">
    <property type="entry name" value="TOPRIM_dom"/>
</dbReference>
<dbReference type="Proteomes" id="UP001497744">
    <property type="component" value="Unassembled WGS sequence"/>
</dbReference>
<dbReference type="GO" id="GO:0003677">
    <property type="term" value="F:DNA binding"/>
    <property type="evidence" value="ECO:0007669"/>
    <property type="project" value="UniProtKB-KW"/>
</dbReference>
<evidence type="ECO:0000256" key="10">
    <source>
        <dbReference type="RuleBase" id="RU362092"/>
    </source>
</evidence>
<dbReference type="InterPro" id="IPR023406">
    <property type="entry name" value="Topo_IA_AS"/>
</dbReference>
<comment type="catalytic activity">
    <reaction evidence="1 10">
        <text>ATP-independent breakage of single-stranded DNA, followed by passage and rejoining.</text>
        <dbReference type="EC" id="5.6.2.1"/>
    </reaction>
</comment>
<evidence type="ECO:0000256" key="6">
    <source>
        <dbReference type="ARBA" id="ARBA00022833"/>
    </source>
</evidence>
<dbReference type="InterPro" id="IPR000380">
    <property type="entry name" value="Topo_IA"/>
</dbReference>
<comment type="caution">
    <text evidence="13">The sequence shown here is derived from an EMBL/GenBank/DDBJ whole genome shotgun (WGS) entry which is preliminary data.</text>
</comment>
<dbReference type="SUPFAM" id="SSF56712">
    <property type="entry name" value="Prokaryotic type I DNA topoisomerase"/>
    <property type="match status" value="2"/>
</dbReference>
<name>A0AAV4LXK8_BABCB</name>
<comment type="cofactor">
    <cofactor evidence="2">
        <name>Mg(2+)</name>
        <dbReference type="ChEBI" id="CHEBI:18420"/>
    </cofactor>
</comment>
<dbReference type="InterPro" id="IPR013497">
    <property type="entry name" value="Topo_IA_cen"/>
</dbReference>
<dbReference type="GO" id="GO:0005634">
    <property type="term" value="C:nucleus"/>
    <property type="evidence" value="ECO:0007669"/>
    <property type="project" value="TreeGrafter"/>
</dbReference>
<dbReference type="GO" id="GO:0003917">
    <property type="term" value="F:DNA topoisomerase type I (single strand cut, ATP-independent) activity"/>
    <property type="evidence" value="ECO:0007669"/>
    <property type="project" value="UniProtKB-EC"/>
</dbReference>
<dbReference type="Gene3D" id="1.10.460.10">
    <property type="entry name" value="Topoisomerase I, domain 2"/>
    <property type="match status" value="1"/>
</dbReference>
<organism evidence="13 14">
    <name type="scientific">Babesia caballi</name>
    <dbReference type="NCBI Taxonomy" id="5871"/>
    <lineage>
        <taxon>Eukaryota</taxon>
        <taxon>Sar</taxon>
        <taxon>Alveolata</taxon>
        <taxon>Apicomplexa</taxon>
        <taxon>Aconoidasida</taxon>
        <taxon>Piroplasmida</taxon>
        <taxon>Babesiidae</taxon>
        <taxon>Babesia</taxon>
    </lineage>
</organism>
<proteinExistence type="inferred from homology"/>
<dbReference type="GO" id="GO:0006310">
    <property type="term" value="P:DNA recombination"/>
    <property type="evidence" value="ECO:0007669"/>
    <property type="project" value="TreeGrafter"/>
</dbReference>
<feature type="region of interest" description="Disordered" evidence="11">
    <location>
        <begin position="884"/>
        <end position="954"/>
    </location>
</feature>
<dbReference type="PROSITE" id="PS52039">
    <property type="entry name" value="TOPO_IA_2"/>
    <property type="match status" value="1"/>
</dbReference>
<dbReference type="CDD" id="cd00186">
    <property type="entry name" value="TOP1Ac"/>
    <property type="match status" value="1"/>
</dbReference>
<dbReference type="InterPro" id="IPR013826">
    <property type="entry name" value="Topo_IA_cen_sub3"/>
</dbReference>
<dbReference type="GO" id="GO:0006281">
    <property type="term" value="P:DNA repair"/>
    <property type="evidence" value="ECO:0007669"/>
    <property type="project" value="TreeGrafter"/>
</dbReference>
<dbReference type="Pfam" id="PF23546">
    <property type="entry name" value="Zn_ribbon_TOP3B"/>
    <property type="match status" value="1"/>
</dbReference>
<feature type="compositionally biased region" description="Pro residues" evidence="11">
    <location>
        <begin position="884"/>
        <end position="893"/>
    </location>
</feature>
<evidence type="ECO:0000256" key="3">
    <source>
        <dbReference type="ARBA" id="ARBA00009446"/>
    </source>
</evidence>
<keyword evidence="5" id="KW-0479">Metal-binding</keyword>
<dbReference type="InterPro" id="IPR023405">
    <property type="entry name" value="Topo_IA_core_domain"/>
</dbReference>
<comment type="similarity">
    <text evidence="3 10">Belongs to the type IA topoisomerase family.</text>
</comment>
<evidence type="ECO:0000256" key="4">
    <source>
        <dbReference type="ARBA" id="ARBA00012891"/>
    </source>
</evidence>
<evidence type="ECO:0000313" key="13">
    <source>
        <dbReference type="EMBL" id="GIX64936.1"/>
    </source>
</evidence>
<evidence type="ECO:0000256" key="2">
    <source>
        <dbReference type="ARBA" id="ARBA00001946"/>
    </source>
</evidence>
<feature type="region of interest" description="Disordered" evidence="11">
    <location>
        <begin position="271"/>
        <end position="310"/>
    </location>
</feature>
<keyword evidence="14" id="KW-1185">Reference proteome</keyword>
<evidence type="ECO:0000259" key="12">
    <source>
        <dbReference type="PROSITE" id="PS52039"/>
    </source>
</evidence>
<dbReference type="InterPro" id="IPR056452">
    <property type="entry name" value="Zn_ribbon_TOP3B"/>
</dbReference>
<evidence type="ECO:0000313" key="14">
    <source>
        <dbReference type="Proteomes" id="UP001497744"/>
    </source>
</evidence>
<evidence type="ECO:0000256" key="8">
    <source>
        <dbReference type="ARBA" id="ARBA00023125"/>
    </source>
</evidence>
<feature type="compositionally biased region" description="Basic residues" evidence="11">
    <location>
        <begin position="806"/>
        <end position="837"/>
    </location>
</feature>
<sequence length="954" mass="105595">MTWECRGRFLSSPADFLVTSTAGHVYSAAFASRYNSWSSTDPLELFDADIVFEEASPENNIPQHLAYEAKGCSYLLLCLDNDREGENIAFEVIGICRPHLAKLNTKQVWDLGFVVASPCRFIERAFQLLAERTSCVPWAACAPQTSWNPTQFTRARSSTFVSAAPSPVSKRSSSRYPLSCTKFYLFQEKYGDLDSTCISYGPCQTPTLFFCVDRHNAILAFQEEPYYKVPSTVDPLYRPAAHRRSHMQRVENPPKLEPRARLRQVRDPALLQTGASPPCPTNPLQLRDANRGKATSVSSRKSSSPPPKALNTVTMLKEASSRLGMGPQKAMHTAEHLYLSGYISYPRTETDCYPSSFEWETLLKQLHSTADHGNLVDALMKVGPFIPASHLTQSGTPLGPHGGRDVGDHPPITPVRCVSQGTLTGDDWRLYDLVVRHFLASIAGPCKVETTTYEIEVNNELFNFHTSRMLERGYTLVSPTAHDTGVASVSLAKGDECEVINIRIEDGTTSPPPLLSESDLLDSMEKKGIGTDASMATHVHNIITRNFVRLVANRRIEPTKLGKALLDGYMQIDPELVLPSVRATIESYCNMIAEGKADCDQVIRHVCRMFRLKFEHYVSKIELMNALFETQFTPVESFGTPLSRCGVCNRYMLFLNKAPLRLFCKKCAREYQLPNGGTIRLYKGIKCPLDNFELVQFQSRTRAFSLCPLCYNDPPFEEFGKKGMSCIDCVHPTCPNGADALTLTCCPQECEGKLVLDVINGAPNWKLFCTLCPYKLHLSDRAKSAFTPFLTCIFTPRSRCHPGVRVRRLRQPPRPHRPQGRHLLRRLPVLRRRRQAVPRRPPQELQPPPPLQTPRPAGPRPLTPPTNTKLYVCIIARVTVPLTPPPAPAPPGPGSAAPPRGGSPRPPSARTGSPAARTCDAACSARRPAGSRGPRTPQSRRPASGAAPAPGAAA</sequence>
<dbReference type="Gene3D" id="1.10.290.10">
    <property type="entry name" value="Topoisomerase I, domain 4"/>
    <property type="match status" value="1"/>
</dbReference>
<dbReference type="PRINTS" id="PR00417">
    <property type="entry name" value="PRTPISMRASEI"/>
</dbReference>
<feature type="region of interest" description="Disordered" evidence="11">
    <location>
        <begin position="242"/>
        <end position="261"/>
    </location>
</feature>
<dbReference type="PANTHER" id="PTHR11390:SF20">
    <property type="entry name" value="DNA TOPOISOMERASE 3-BETA-1"/>
    <property type="match status" value="1"/>
</dbReference>
<dbReference type="FunFam" id="1.10.290.10:FF:000003">
    <property type="entry name" value="DNA topoisomerase"/>
    <property type="match status" value="1"/>
</dbReference>
<keyword evidence="7 10" id="KW-0799">Topoisomerase</keyword>
<dbReference type="Gene3D" id="3.40.50.140">
    <property type="match status" value="1"/>
</dbReference>